<dbReference type="PANTHER" id="PTHR43133:SF46">
    <property type="entry name" value="RNA POLYMERASE SIGMA-70 FACTOR ECF SUBFAMILY"/>
    <property type="match status" value="1"/>
</dbReference>
<name>A0A8J6Q0N5_9FLAO</name>
<dbReference type="RefSeq" id="WP_188224771.1">
    <property type="nucleotide sequence ID" value="NZ_JACVXD010000019.1"/>
</dbReference>
<proteinExistence type="inferred from homology"/>
<dbReference type="NCBIfam" id="TIGR02937">
    <property type="entry name" value="sigma70-ECF"/>
    <property type="match status" value="1"/>
</dbReference>
<evidence type="ECO:0000259" key="6">
    <source>
        <dbReference type="Pfam" id="PF08281"/>
    </source>
</evidence>
<feature type="domain" description="RNA polymerase sigma factor 70 region 4 type 2" evidence="6">
    <location>
        <begin position="121"/>
        <end position="173"/>
    </location>
</feature>
<dbReference type="GO" id="GO:0016987">
    <property type="term" value="F:sigma factor activity"/>
    <property type="evidence" value="ECO:0007669"/>
    <property type="project" value="UniProtKB-KW"/>
</dbReference>
<evidence type="ECO:0000313" key="8">
    <source>
        <dbReference type="Proteomes" id="UP000621516"/>
    </source>
</evidence>
<evidence type="ECO:0000256" key="1">
    <source>
        <dbReference type="ARBA" id="ARBA00010641"/>
    </source>
</evidence>
<dbReference type="PANTHER" id="PTHR43133">
    <property type="entry name" value="RNA POLYMERASE ECF-TYPE SIGMA FACTO"/>
    <property type="match status" value="1"/>
</dbReference>
<dbReference type="GO" id="GO:0006352">
    <property type="term" value="P:DNA-templated transcription initiation"/>
    <property type="evidence" value="ECO:0007669"/>
    <property type="project" value="InterPro"/>
</dbReference>
<evidence type="ECO:0000256" key="3">
    <source>
        <dbReference type="ARBA" id="ARBA00023082"/>
    </source>
</evidence>
<dbReference type="InterPro" id="IPR036388">
    <property type="entry name" value="WH-like_DNA-bd_sf"/>
</dbReference>
<dbReference type="EMBL" id="JACVXD010000019">
    <property type="protein sequence ID" value="MBD0825481.1"/>
    <property type="molecule type" value="Genomic_DNA"/>
</dbReference>
<dbReference type="Gene3D" id="1.10.10.10">
    <property type="entry name" value="Winged helix-like DNA-binding domain superfamily/Winged helix DNA-binding domain"/>
    <property type="match status" value="1"/>
</dbReference>
<dbReference type="AlphaFoldDB" id="A0A8J6Q0N5"/>
<evidence type="ECO:0000256" key="4">
    <source>
        <dbReference type="ARBA" id="ARBA00023163"/>
    </source>
</evidence>
<dbReference type="Gene3D" id="1.10.1740.10">
    <property type="match status" value="1"/>
</dbReference>
<dbReference type="InterPro" id="IPR013249">
    <property type="entry name" value="RNA_pol_sigma70_r4_t2"/>
</dbReference>
<dbReference type="Proteomes" id="UP000621516">
    <property type="component" value="Unassembled WGS sequence"/>
</dbReference>
<dbReference type="InterPro" id="IPR014327">
    <property type="entry name" value="RNA_pol_sigma70_bacteroid"/>
</dbReference>
<comment type="similarity">
    <text evidence="1">Belongs to the sigma-70 factor family. ECF subfamily.</text>
</comment>
<gene>
    <name evidence="7" type="ORF">ICJ85_15810</name>
</gene>
<dbReference type="SUPFAM" id="SSF88659">
    <property type="entry name" value="Sigma3 and sigma4 domains of RNA polymerase sigma factors"/>
    <property type="match status" value="1"/>
</dbReference>
<reference evidence="7 8" key="1">
    <citation type="journal article" date="2018" name="J. Microbiol.">
        <title>Aestuariibaculum marinum sp. nov., a marine bacterium isolated from seawater in South Korea.</title>
        <authorList>
            <person name="Choi J."/>
            <person name="Lee D."/>
            <person name="Jang J.H."/>
            <person name="Cha S."/>
            <person name="Seo T."/>
        </authorList>
    </citation>
    <scope>NUCLEOTIDE SEQUENCE [LARGE SCALE GENOMIC DNA]</scope>
    <source>
        <strain evidence="7 8">IP7</strain>
    </source>
</reference>
<evidence type="ECO:0000313" key="7">
    <source>
        <dbReference type="EMBL" id="MBD0825481.1"/>
    </source>
</evidence>
<dbReference type="GO" id="GO:0003677">
    <property type="term" value="F:DNA binding"/>
    <property type="evidence" value="ECO:0007669"/>
    <property type="project" value="InterPro"/>
</dbReference>
<dbReference type="CDD" id="cd06171">
    <property type="entry name" value="Sigma70_r4"/>
    <property type="match status" value="1"/>
</dbReference>
<comment type="caution">
    <text evidence="7">The sequence shown here is derived from an EMBL/GenBank/DDBJ whole genome shotgun (WGS) entry which is preliminary data.</text>
</comment>
<protein>
    <submittedName>
        <fullName evidence="7">RNA polymerase sigma-70 factor</fullName>
    </submittedName>
</protein>
<feature type="domain" description="RNA polymerase sigma-70 region 2" evidence="5">
    <location>
        <begin position="26"/>
        <end position="91"/>
    </location>
</feature>
<dbReference type="InterPro" id="IPR013324">
    <property type="entry name" value="RNA_pol_sigma_r3/r4-like"/>
</dbReference>
<evidence type="ECO:0000256" key="2">
    <source>
        <dbReference type="ARBA" id="ARBA00023015"/>
    </source>
</evidence>
<dbReference type="Pfam" id="PF04542">
    <property type="entry name" value="Sigma70_r2"/>
    <property type="match status" value="1"/>
</dbReference>
<keyword evidence="3" id="KW-0731">Sigma factor</keyword>
<accession>A0A8J6Q0N5</accession>
<keyword evidence="4" id="KW-0804">Transcription</keyword>
<dbReference type="InterPro" id="IPR014284">
    <property type="entry name" value="RNA_pol_sigma-70_dom"/>
</dbReference>
<dbReference type="Pfam" id="PF08281">
    <property type="entry name" value="Sigma70_r4_2"/>
    <property type="match status" value="1"/>
</dbReference>
<dbReference type="InterPro" id="IPR013325">
    <property type="entry name" value="RNA_pol_sigma_r2"/>
</dbReference>
<dbReference type="InterPro" id="IPR007627">
    <property type="entry name" value="RNA_pol_sigma70_r2"/>
</dbReference>
<dbReference type="NCBIfam" id="TIGR02985">
    <property type="entry name" value="Sig70_bacteroi1"/>
    <property type="match status" value="1"/>
</dbReference>
<sequence length="214" mass="25488">MNNSLLHTDLVINFKNGDKEAFEKIYKLFYQDLNRFIQSYTKDRELSQDLVQNAFLKIWEIKESIDPKENLKSYLYKLVYNSFIDKIRKDKNFNNKIEEIKYQHFIENLEEDKELKLKRLKAIEDSIEILPKKCKEIFILSKYNGLKYQQIADNLGISVNTVKVQISKAYKLLSRNLISKDTLNFFISLMSNRITKGLLKTTQIKNNQVYSNHR</sequence>
<dbReference type="InterPro" id="IPR039425">
    <property type="entry name" value="RNA_pol_sigma-70-like"/>
</dbReference>
<keyword evidence="2" id="KW-0805">Transcription regulation</keyword>
<dbReference type="SUPFAM" id="SSF88946">
    <property type="entry name" value="Sigma2 domain of RNA polymerase sigma factors"/>
    <property type="match status" value="1"/>
</dbReference>
<organism evidence="7 8">
    <name type="scientific">Aestuariibaculum marinum</name>
    <dbReference type="NCBI Taxonomy" id="2683592"/>
    <lineage>
        <taxon>Bacteria</taxon>
        <taxon>Pseudomonadati</taxon>
        <taxon>Bacteroidota</taxon>
        <taxon>Flavobacteriia</taxon>
        <taxon>Flavobacteriales</taxon>
        <taxon>Flavobacteriaceae</taxon>
    </lineage>
</organism>
<evidence type="ECO:0000259" key="5">
    <source>
        <dbReference type="Pfam" id="PF04542"/>
    </source>
</evidence>
<keyword evidence="8" id="KW-1185">Reference proteome</keyword>